<dbReference type="Proteomes" id="UP000480548">
    <property type="component" value="Unassembled WGS sequence"/>
</dbReference>
<name>A0A7C8JR71_ORBOL</name>
<dbReference type="EMBL" id="WIQZ01000075">
    <property type="protein sequence ID" value="KAF3127790.1"/>
    <property type="molecule type" value="Genomic_DNA"/>
</dbReference>
<comment type="caution">
    <text evidence="1">The sequence shown here is derived from an EMBL/GenBank/DDBJ whole genome shotgun (WGS) entry which is preliminary data.</text>
</comment>
<protein>
    <submittedName>
        <fullName evidence="1">Uncharacterized protein</fullName>
    </submittedName>
</protein>
<evidence type="ECO:0000313" key="2">
    <source>
        <dbReference type="Proteomes" id="UP000480548"/>
    </source>
</evidence>
<accession>A0A7C8JR71</accession>
<reference evidence="1 2" key="1">
    <citation type="submission" date="2019-06" db="EMBL/GenBank/DDBJ databases">
        <authorList>
            <person name="Palmer J.M."/>
        </authorList>
    </citation>
    <scope>NUCLEOTIDE SEQUENCE [LARGE SCALE GENOMIC DNA]</scope>
    <source>
        <strain evidence="1 2">TWF703</strain>
    </source>
</reference>
<dbReference type="AlphaFoldDB" id="A0A7C8JR71"/>
<gene>
    <name evidence="1" type="ORF">TWF703_009838</name>
</gene>
<sequence length="1167" mass="133603">MISGANSAISRVRRLIGRNYLYPARTTFILQTKCILPSANWDRLPFDPNVDILPLEPGPSAHDNGLDSKISDLVQQVPGYTVPIDANKPPEAVRKHLLPILRLLGCADDIPKPKKGSTNLGYTNLKNPLNRALRRESLNDFTPNASDGISLEAPPETRGISCAGLTVRYILYKIWPKREELYQQGYPLHRTFFALGDRALKYIASRNADPGDIALWAHVVLASSGAEGTARLNWLCRKLRFRVPSFVFNHILRHQSGHTAHTIKRLTFLVDNFLARNIEIAEHMHKPELKIDALTKRIMFLRLFRLANYYAPTQLPHVAKIYAKHCIDPPAEITMNDSVFCNHILWAIGGPPRIPSPYWTSLRFIIDAQIFLLRKMFQANPVMHLDPKGFRGIVRTRLAAPRSVAERGIIAHQGENWPPRKDITDGYDQTHTRIDFDHETPVTGEAGKVLSEMQRAGYPLQTWEHSAMVLSGRDIDGTPTVPRRTWFIAGTSTGEENRFTLLQARIRATRTLNEAWHIFFQFINQITTTSQERAGVVHVYQDMFERIVQARKQEALDKHLSPVEETPAIVPVRTGIKRFIPPSEELDVIYAPPKPKKDPTEHYLRQSDTTIRGPTLIRRGPNLEDRATVSIGDSKNIIPPPSDPSRGAFVPTPAPTVSELWALMLRKGIKPSLSLTKLLVSNAATANEAHIYLEEWYSHPRRRQTFKTERGKVEFRWWQVFHRKELEKLRIRQFGVQHADIKEEKDANFIDASSATIDLAISYIHCLTSTNFAPRKNRTFLNHWNFASGLLFLRVPQAIIIASGFGITSLSAWTSILKALNYTHHHRGLFQSELSKYATSRLASARFGEGNPRRKMKYRDVNVCARKIWEYIRSHWGYPLEANIVYEFTIAAERGWEYEQQLKTYTNDQTHFHERLPFRTEDVVEIFESVIGIRQVTQRSFKNPGNRASWRSIAATTARSSDGDNDGGGFGDVKTDEDTIFDKLVDISSPLEAEKSRLPPQVIPRTAHLHAYMRLLLRTGHAEYEPIIRLLKWMGRYSDFLEIKNRRLTIIAMKAMWDFNKGLEGIEDPAERLRVWEARKAKFGDAKKLFLERLKGWGAWPSDMEVAAYNGENWRELRDKDPVERVEEVDDEEWGEEGIEERLQEAEAEISILIYDNAKKPSKLRMI</sequence>
<evidence type="ECO:0000313" key="1">
    <source>
        <dbReference type="EMBL" id="KAF3127790.1"/>
    </source>
</evidence>
<organism evidence="1 2">
    <name type="scientific">Orbilia oligospora</name>
    <name type="common">Nematode-trapping fungus</name>
    <name type="synonym">Arthrobotrys oligospora</name>
    <dbReference type="NCBI Taxonomy" id="2813651"/>
    <lineage>
        <taxon>Eukaryota</taxon>
        <taxon>Fungi</taxon>
        <taxon>Dikarya</taxon>
        <taxon>Ascomycota</taxon>
        <taxon>Pezizomycotina</taxon>
        <taxon>Orbiliomycetes</taxon>
        <taxon>Orbiliales</taxon>
        <taxon>Orbiliaceae</taxon>
        <taxon>Orbilia</taxon>
    </lineage>
</organism>
<proteinExistence type="predicted"/>